<gene>
    <name evidence="2" type="ORF">CPUR_08836</name>
</gene>
<proteinExistence type="predicted"/>
<dbReference type="AlphaFoldDB" id="M1VZF5"/>
<dbReference type="HOGENOM" id="CLU_2049455_0_0_1"/>
<protein>
    <submittedName>
        <fullName evidence="2">Uncharacterized protein</fullName>
    </submittedName>
</protein>
<feature type="region of interest" description="Disordered" evidence="1">
    <location>
        <begin position="58"/>
        <end position="97"/>
    </location>
</feature>
<evidence type="ECO:0000256" key="1">
    <source>
        <dbReference type="SAM" id="MobiDB-lite"/>
    </source>
</evidence>
<dbReference type="EMBL" id="CAGA01000151">
    <property type="protein sequence ID" value="CCE34897.1"/>
    <property type="molecule type" value="Genomic_DNA"/>
</dbReference>
<comment type="caution">
    <text evidence="2">The sequence shown here is derived from an EMBL/GenBank/DDBJ whole genome shotgun (WGS) entry which is preliminary data.</text>
</comment>
<accession>M1VZF5</accession>
<feature type="compositionally biased region" description="Low complexity" evidence="1">
    <location>
        <begin position="88"/>
        <end position="97"/>
    </location>
</feature>
<name>M1VZF5_CLAP2</name>
<organism evidence="2 3">
    <name type="scientific">Claviceps purpurea (strain 20.1)</name>
    <name type="common">Ergot fungus</name>
    <name type="synonym">Sphacelia segetum</name>
    <dbReference type="NCBI Taxonomy" id="1111077"/>
    <lineage>
        <taxon>Eukaryota</taxon>
        <taxon>Fungi</taxon>
        <taxon>Dikarya</taxon>
        <taxon>Ascomycota</taxon>
        <taxon>Pezizomycotina</taxon>
        <taxon>Sordariomycetes</taxon>
        <taxon>Hypocreomycetidae</taxon>
        <taxon>Hypocreales</taxon>
        <taxon>Clavicipitaceae</taxon>
        <taxon>Claviceps</taxon>
    </lineage>
</organism>
<keyword evidence="3" id="KW-1185">Reference proteome</keyword>
<evidence type="ECO:0000313" key="3">
    <source>
        <dbReference type="Proteomes" id="UP000016801"/>
    </source>
</evidence>
<dbReference type="VEuPathDB" id="FungiDB:CPUR_08836"/>
<sequence>MFAASTWEWIPFARDAPPVYPGRTQHNGIRCGNMAYSRQTWESGKGSCESIHERTNEVPYRDRGMKPHPAASSKQSLLSRLVHGGGKPSSPAPTTAASQIAAAAVYHVPRTATPDKVLEK</sequence>
<dbReference type="Proteomes" id="UP000016801">
    <property type="component" value="Unassembled WGS sequence"/>
</dbReference>
<reference evidence="2 3" key="1">
    <citation type="journal article" date="2013" name="PLoS Genet.">
        <title>Plant-symbiotic fungi as chemical engineers: Multi-genome analysis of the Clavicipitaceae reveals dynamics of alkaloid loci.</title>
        <authorList>
            <person name="Schardl C.L."/>
            <person name="Young C.A."/>
            <person name="Hesse U."/>
            <person name="Amyotte S.G."/>
            <person name="Andreeva K."/>
            <person name="Calie P.J."/>
            <person name="Fleetwood D.J."/>
            <person name="Haws D.C."/>
            <person name="Moore N."/>
            <person name="Oeser B."/>
            <person name="Panaccione D.G."/>
            <person name="Schweri K.K."/>
            <person name="Voisey C.R."/>
            <person name="Farman M.L."/>
            <person name="Jaromczyk J.W."/>
            <person name="Roe B.A."/>
            <person name="O'Sullivan D.M."/>
            <person name="Scott B."/>
            <person name="Tudzynski P."/>
            <person name="An Z."/>
            <person name="Arnaoudova E.G."/>
            <person name="Bullock C.T."/>
            <person name="Charlton N.D."/>
            <person name="Chen L."/>
            <person name="Cox M."/>
            <person name="Dinkins R.D."/>
            <person name="Florea S."/>
            <person name="Glenn A.E."/>
            <person name="Gordon A."/>
            <person name="Gueldener U."/>
            <person name="Harris D.R."/>
            <person name="Hollin W."/>
            <person name="Jaromczyk J."/>
            <person name="Johnson R.D."/>
            <person name="Khan A.K."/>
            <person name="Leistner E."/>
            <person name="Leuchtmann A."/>
            <person name="Li C."/>
            <person name="Liu J."/>
            <person name="Liu J."/>
            <person name="Liu M."/>
            <person name="Mace W."/>
            <person name="Machado C."/>
            <person name="Nagabhyru P."/>
            <person name="Pan J."/>
            <person name="Schmid J."/>
            <person name="Sugawara K."/>
            <person name="Steiner U."/>
            <person name="Takach J.E."/>
            <person name="Tanaka E."/>
            <person name="Webb J.S."/>
            <person name="Wilson E.V."/>
            <person name="Wiseman J.L."/>
            <person name="Yoshida R."/>
            <person name="Zeng Z."/>
        </authorList>
    </citation>
    <scope>NUCLEOTIDE SEQUENCE [LARGE SCALE GENOMIC DNA]</scope>
    <source>
        <strain evidence="2 3">20.1</strain>
    </source>
</reference>
<evidence type="ECO:0000313" key="2">
    <source>
        <dbReference type="EMBL" id="CCE34897.1"/>
    </source>
</evidence>